<gene>
    <name evidence="2" type="ORF">CP967_19410</name>
</gene>
<dbReference type="RefSeq" id="WP_150489168.1">
    <property type="nucleotide sequence ID" value="NZ_BMUV01000033.1"/>
</dbReference>
<dbReference type="OrthoDB" id="4241875at2"/>
<protein>
    <submittedName>
        <fullName evidence="2">Uncharacterized protein</fullName>
    </submittedName>
</protein>
<feature type="transmembrane region" description="Helical" evidence="1">
    <location>
        <begin position="59"/>
        <end position="83"/>
    </location>
</feature>
<dbReference type="KEGG" id="snk:CP967_19410"/>
<dbReference type="Proteomes" id="UP000326178">
    <property type="component" value="Chromosome"/>
</dbReference>
<dbReference type="EMBL" id="CP023702">
    <property type="protein sequence ID" value="QEU73870.1"/>
    <property type="molecule type" value="Genomic_DNA"/>
</dbReference>
<accession>A0A5J6FFX7</accession>
<evidence type="ECO:0000256" key="1">
    <source>
        <dbReference type="SAM" id="Phobius"/>
    </source>
</evidence>
<feature type="transmembrane region" description="Helical" evidence="1">
    <location>
        <begin position="95"/>
        <end position="115"/>
    </location>
</feature>
<evidence type="ECO:0000313" key="3">
    <source>
        <dbReference type="Proteomes" id="UP000326178"/>
    </source>
</evidence>
<sequence>MQEDTATATAHDPRAWVAPLLSTLLTLPAAALALFYGGLSPMACDSCDGARADRFTDSFGGAWTVLRAGLVLSLVLLLVCWSLPWRQDRAARRAALSVGPPVLVGVAVVAFTGMVDWP</sequence>
<keyword evidence="1" id="KW-0472">Membrane</keyword>
<evidence type="ECO:0000313" key="2">
    <source>
        <dbReference type="EMBL" id="QEU73870.1"/>
    </source>
</evidence>
<dbReference type="AlphaFoldDB" id="A0A5J6FFX7"/>
<keyword evidence="1" id="KW-0812">Transmembrane</keyword>
<feature type="transmembrane region" description="Helical" evidence="1">
    <location>
        <begin position="20"/>
        <end position="39"/>
    </location>
</feature>
<proteinExistence type="predicted"/>
<reference evidence="2 3" key="1">
    <citation type="submission" date="2017-09" db="EMBL/GenBank/DDBJ databases">
        <authorList>
            <person name="Lee N."/>
            <person name="Cho B.-K."/>
        </authorList>
    </citation>
    <scope>NUCLEOTIDE SEQUENCE [LARGE SCALE GENOMIC DNA]</scope>
    <source>
        <strain evidence="2 3">ATCC 12769</strain>
    </source>
</reference>
<organism evidence="2 3">
    <name type="scientific">Streptomyces nitrosporeus</name>
    <dbReference type="NCBI Taxonomy" id="28894"/>
    <lineage>
        <taxon>Bacteria</taxon>
        <taxon>Bacillati</taxon>
        <taxon>Actinomycetota</taxon>
        <taxon>Actinomycetes</taxon>
        <taxon>Kitasatosporales</taxon>
        <taxon>Streptomycetaceae</taxon>
        <taxon>Streptomyces</taxon>
    </lineage>
</organism>
<keyword evidence="3" id="KW-1185">Reference proteome</keyword>
<keyword evidence="1" id="KW-1133">Transmembrane helix</keyword>
<name>A0A5J6FFX7_9ACTN</name>